<sequence length="175" mass="19957">MLVSKARWMMDGEGTWLCFRADSPRAAQEVIGEMEEGKRYELTLKQQRKKRSLDSNAYAWTLMDKLAERMGLPKEEIYRGYVRNIGGNCQTVCVKAEAAETLRRIWQGKGLGWVSDTLPSKLPGCENLVLYYGSSEYDTRQMSRLIDMIVQDCKACGIPTATPEEIARMMDRWGA</sequence>
<evidence type="ECO:0000313" key="1">
    <source>
        <dbReference type="EMBL" id="DAF49688.1"/>
    </source>
</evidence>
<dbReference type="InterPro" id="IPR036619">
    <property type="entry name" value="NinB_sf"/>
</dbReference>
<proteinExistence type="predicted"/>
<dbReference type="Gene3D" id="1.10.3790.10">
    <property type="entry name" value="NinB"/>
    <property type="match status" value="1"/>
</dbReference>
<protein>
    <submittedName>
        <fullName evidence="1">NinB protein</fullName>
    </submittedName>
</protein>
<accession>A0A8S5SFK1</accession>
<reference evidence="1" key="1">
    <citation type="journal article" date="2021" name="Proc. Natl. Acad. Sci. U.S.A.">
        <title>A Catalog of Tens of Thousands of Viruses from Human Metagenomes Reveals Hidden Associations with Chronic Diseases.</title>
        <authorList>
            <person name="Tisza M.J."/>
            <person name="Buck C.B."/>
        </authorList>
    </citation>
    <scope>NUCLEOTIDE SEQUENCE</scope>
    <source>
        <strain evidence="1">CtZih56</strain>
    </source>
</reference>
<dbReference type="EMBL" id="BK032586">
    <property type="protein sequence ID" value="DAF49688.1"/>
    <property type="molecule type" value="Genomic_DNA"/>
</dbReference>
<organism evidence="1">
    <name type="scientific">Podoviridae sp. ctZih56</name>
    <dbReference type="NCBI Taxonomy" id="2827741"/>
    <lineage>
        <taxon>Viruses</taxon>
        <taxon>Duplodnaviria</taxon>
        <taxon>Heunggongvirae</taxon>
        <taxon>Uroviricota</taxon>
        <taxon>Caudoviricetes</taxon>
    </lineage>
</organism>
<name>A0A8S5SFK1_9CAUD</name>